<gene>
    <name evidence="2" type="ORF">A6R68_05708</name>
</gene>
<comment type="caution">
    <text evidence="2">The sequence shown here is derived from an EMBL/GenBank/DDBJ whole genome shotgun (WGS) entry which is preliminary data.</text>
</comment>
<dbReference type="SMART" id="SM00349">
    <property type="entry name" value="KRAB"/>
    <property type="match status" value="1"/>
</dbReference>
<reference evidence="2 3" key="1">
    <citation type="submission" date="2016-06" db="EMBL/GenBank/DDBJ databases">
        <title>The Draft Genome Sequence and Annotation of the Desert Woodrat Neotoma lepida.</title>
        <authorList>
            <person name="Campbell M."/>
            <person name="Oakeson K.F."/>
            <person name="Yandell M."/>
            <person name="Halpert J.R."/>
            <person name="Dearing D."/>
        </authorList>
    </citation>
    <scope>NUCLEOTIDE SEQUENCE [LARGE SCALE GENOMIC DNA]</scope>
    <source>
        <strain evidence="2">417</strain>
        <tissue evidence="2">Liver</tissue>
    </source>
</reference>
<dbReference type="GO" id="GO:0006355">
    <property type="term" value="P:regulation of DNA-templated transcription"/>
    <property type="evidence" value="ECO:0007669"/>
    <property type="project" value="InterPro"/>
</dbReference>
<sequence length="100" mass="11579">MSSSGLELFELVQKQDPQEQEMLSFWDVAIEFSPEERECLEPAQWNLYREVMLENYSNLVFLGEDLIHSLAVSKPHLVIFLEQGQEPSYVKRQAAANVHP</sequence>
<name>A0A1A6GHQ3_NEOLE</name>
<dbReference type="InterPro" id="IPR036051">
    <property type="entry name" value="KRAB_dom_sf"/>
</dbReference>
<proteinExistence type="predicted"/>
<protein>
    <recommendedName>
        <fullName evidence="1">KRAB domain-containing protein</fullName>
    </recommendedName>
</protein>
<accession>A0A1A6GHQ3</accession>
<dbReference type="Proteomes" id="UP000092124">
    <property type="component" value="Unassembled WGS sequence"/>
</dbReference>
<keyword evidence="3" id="KW-1185">Reference proteome</keyword>
<dbReference type="SUPFAM" id="SSF109640">
    <property type="entry name" value="KRAB domain (Kruppel-associated box)"/>
    <property type="match status" value="1"/>
</dbReference>
<dbReference type="PROSITE" id="PS50805">
    <property type="entry name" value="KRAB"/>
    <property type="match status" value="1"/>
</dbReference>
<organism evidence="2 3">
    <name type="scientific">Neotoma lepida</name>
    <name type="common">Desert woodrat</name>
    <dbReference type="NCBI Taxonomy" id="56216"/>
    <lineage>
        <taxon>Eukaryota</taxon>
        <taxon>Metazoa</taxon>
        <taxon>Chordata</taxon>
        <taxon>Craniata</taxon>
        <taxon>Vertebrata</taxon>
        <taxon>Euteleostomi</taxon>
        <taxon>Mammalia</taxon>
        <taxon>Eutheria</taxon>
        <taxon>Euarchontoglires</taxon>
        <taxon>Glires</taxon>
        <taxon>Rodentia</taxon>
        <taxon>Myomorpha</taxon>
        <taxon>Muroidea</taxon>
        <taxon>Cricetidae</taxon>
        <taxon>Neotominae</taxon>
        <taxon>Neotoma</taxon>
    </lineage>
</organism>
<dbReference type="Gene3D" id="6.10.140.140">
    <property type="match status" value="1"/>
</dbReference>
<dbReference type="EMBL" id="LZPO01089203">
    <property type="protein sequence ID" value="OBS65751.1"/>
    <property type="molecule type" value="Genomic_DNA"/>
</dbReference>
<dbReference type="CDD" id="cd07765">
    <property type="entry name" value="KRAB_A-box"/>
    <property type="match status" value="1"/>
</dbReference>
<dbReference type="InterPro" id="IPR001909">
    <property type="entry name" value="KRAB"/>
</dbReference>
<evidence type="ECO:0000259" key="1">
    <source>
        <dbReference type="PROSITE" id="PS50805"/>
    </source>
</evidence>
<evidence type="ECO:0000313" key="3">
    <source>
        <dbReference type="Proteomes" id="UP000092124"/>
    </source>
</evidence>
<dbReference type="PANTHER" id="PTHR23232:SF158">
    <property type="entry name" value="KRAB DOMAIN-CONTAINING PROTEIN 5"/>
    <property type="match status" value="1"/>
</dbReference>
<dbReference type="InterPro" id="IPR050169">
    <property type="entry name" value="Krueppel_C2H2_ZnF"/>
</dbReference>
<dbReference type="AlphaFoldDB" id="A0A1A6GHQ3"/>
<feature type="non-terminal residue" evidence="2">
    <location>
        <position position="100"/>
    </location>
</feature>
<dbReference type="Pfam" id="PF01352">
    <property type="entry name" value="KRAB"/>
    <property type="match status" value="1"/>
</dbReference>
<dbReference type="PANTHER" id="PTHR23232">
    <property type="entry name" value="KRAB DOMAIN C2H2 ZINC FINGER"/>
    <property type="match status" value="1"/>
</dbReference>
<dbReference type="OrthoDB" id="9909837at2759"/>
<feature type="domain" description="KRAB" evidence="1">
    <location>
        <begin position="23"/>
        <end position="100"/>
    </location>
</feature>
<dbReference type="STRING" id="56216.A0A1A6GHQ3"/>
<evidence type="ECO:0000313" key="2">
    <source>
        <dbReference type="EMBL" id="OBS65751.1"/>
    </source>
</evidence>